<dbReference type="RefSeq" id="WP_207133174.1">
    <property type="nucleotide sequence ID" value="NZ_JAFLNA010000002.1"/>
</dbReference>
<reference evidence="1 2" key="1">
    <citation type="submission" date="2021-03" db="EMBL/GenBank/DDBJ databases">
        <title>Whole genome sequence of Agrobacterium sp. strain Rnr.</title>
        <authorList>
            <person name="Mafakheri H."/>
            <person name="Taghavi S.M."/>
            <person name="Nemanja K."/>
            <person name="Osdaghi E."/>
        </authorList>
    </citation>
    <scope>NUCLEOTIDE SEQUENCE [LARGE SCALE GENOMIC DNA]</scope>
    <source>
        <strain evidence="1 2">Rnr</strain>
    </source>
</reference>
<sequence>MKKLTEQTGLWAQVETTNWSVQGTTVSITTHRNATQLARETFSFTSEVPKFIRILRAGGYLIVPYPPGAPDYTEEDEVW</sequence>
<comment type="caution">
    <text evidence="1">The sequence shown here is derived from an EMBL/GenBank/DDBJ whole genome shotgun (WGS) entry which is preliminary data.</text>
</comment>
<organism evidence="1 2">
    <name type="scientific">Agrobacterium burrii</name>
    <dbReference type="NCBI Taxonomy" id="2815339"/>
    <lineage>
        <taxon>Bacteria</taxon>
        <taxon>Pseudomonadati</taxon>
        <taxon>Pseudomonadota</taxon>
        <taxon>Alphaproteobacteria</taxon>
        <taxon>Hyphomicrobiales</taxon>
        <taxon>Rhizobiaceae</taxon>
        <taxon>Rhizobium/Agrobacterium group</taxon>
        <taxon>Agrobacterium</taxon>
        <taxon>Agrobacterium tumefaciens complex</taxon>
    </lineage>
</organism>
<accession>A0ABS3EDA0</accession>
<dbReference type="EMBL" id="JAFLNA010000002">
    <property type="protein sequence ID" value="MBO0129925.1"/>
    <property type="molecule type" value="Genomic_DNA"/>
</dbReference>
<dbReference type="Proteomes" id="UP000664699">
    <property type="component" value="Unassembled WGS sequence"/>
</dbReference>
<keyword evidence="2" id="KW-1185">Reference proteome</keyword>
<evidence type="ECO:0000313" key="1">
    <source>
        <dbReference type="EMBL" id="MBO0129925.1"/>
    </source>
</evidence>
<gene>
    <name evidence="1" type="ORF">JZX89_04115</name>
</gene>
<name>A0ABS3EDA0_9HYPH</name>
<evidence type="ECO:0000313" key="2">
    <source>
        <dbReference type="Proteomes" id="UP000664699"/>
    </source>
</evidence>
<protein>
    <submittedName>
        <fullName evidence="1">Uncharacterized protein</fullName>
    </submittedName>
</protein>
<proteinExistence type="predicted"/>